<sequence>MAAIFSKVSEQYGELVNFIIRPPRDNYTDEELGPPLFTMGGRQYKRTVSALPVLLPQNITVFAFDFSGSGRSDGPYISLGWWERDDLDTVIDI</sequence>
<accession>U6KA23</accession>
<dbReference type="VEuPathDB" id="ToxoDB:EMH_0084510"/>
<dbReference type="AlphaFoldDB" id="U6KA23"/>
<organism evidence="1 2">
    <name type="scientific">Eimeria mitis</name>
    <dbReference type="NCBI Taxonomy" id="44415"/>
    <lineage>
        <taxon>Eukaryota</taxon>
        <taxon>Sar</taxon>
        <taxon>Alveolata</taxon>
        <taxon>Apicomplexa</taxon>
        <taxon>Conoidasida</taxon>
        <taxon>Coccidia</taxon>
        <taxon>Eucoccidiorida</taxon>
        <taxon>Eimeriorina</taxon>
        <taxon>Eimeriidae</taxon>
        <taxon>Eimeria</taxon>
    </lineage>
</organism>
<dbReference type="Proteomes" id="UP000030744">
    <property type="component" value="Unassembled WGS sequence"/>
</dbReference>
<evidence type="ECO:0008006" key="3">
    <source>
        <dbReference type="Google" id="ProtNLM"/>
    </source>
</evidence>
<dbReference type="RefSeq" id="XP_013356229.1">
    <property type="nucleotide sequence ID" value="XM_013500775.1"/>
</dbReference>
<evidence type="ECO:0000313" key="2">
    <source>
        <dbReference type="Proteomes" id="UP000030744"/>
    </source>
</evidence>
<name>U6KA23_9EIME</name>
<dbReference type="InterPro" id="IPR029058">
    <property type="entry name" value="AB_hydrolase_fold"/>
</dbReference>
<dbReference type="EMBL" id="HG685502">
    <property type="protein sequence ID" value="CDJ33666.1"/>
    <property type="molecule type" value="Genomic_DNA"/>
</dbReference>
<proteinExistence type="predicted"/>
<keyword evidence="2" id="KW-1185">Reference proteome</keyword>
<dbReference type="GeneID" id="25382817"/>
<gene>
    <name evidence="1" type="ORF">EMH_0084510</name>
</gene>
<dbReference type="PANTHER" id="PTHR43358">
    <property type="entry name" value="ALPHA/BETA-HYDROLASE"/>
    <property type="match status" value="1"/>
</dbReference>
<reference evidence="1" key="1">
    <citation type="submission" date="2013-10" db="EMBL/GenBank/DDBJ databases">
        <title>Genomic analysis of the causative agents of coccidiosis in chickens.</title>
        <authorList>
            <person name="Reid A.J."/>
            <person name="Blake D."/>
            <person name="Billington K."/>
            <person name="Browne H."/>
            <person name="Dunn M."/>
            <person name="Hung S."/>
            <person name="Kawahara F."/>
            <person name="Miranda-Saavedra D."/>
            <person name="Mourier T."/>
            <person name="Nagra H."/>
            <person name="Otto T.D."/>
            <person name="Rawlings N."/>
            <person name="Sanchez A."/>
            <person name="Sanders M."/>
            <person name="Subramaniam C."/>
            <person name="Tay Y."/>
            <person name="Dear P."/>
            <person name="Doerig C."/>
            <person name="Gruber A."/>
            <person name="Parkinson J."/>
            <person name="Shirley M."/>
            <person name="Wan K.L."/>
            <person name="Berriman M."/>
            <person name="Tomley F."/>
            <person name="Pain A."/>
        </authorList>
    </citation>
    <scope>NUCLEOTIDE SEQUENCE [LARGE SCALE GENOMIC DNA]</scope>
    <source>
        <strain evidence="1">Houghton</strain>
    </source>
</reference>
<evidence type="ECO:0000313" key="1">
    <source>
        <dbReference type="EMBL" id="CDJ33666.1"/>
    </source>
</evidence>
<dbReference type="SUPFAM" id="SSF53474">
    <property type="entry name" value="alpha/beta-Hydrolases"/>
    <property type="match status" value="1"/>
</dbReference>
<dbReference type="PANTHER" id="PTHR43358:SF4">
    <property type="entry name" value="ALPHA_BETA HYDROLASE FOLD-1 DOMAIN-CONTAINING PROTEIN"/>
    <property type="match status" value="1"/>
</dbReference>
<dbReference type="OrthoDB" id="10249433at2759"/>
<protein>
    <recommendedName>
        <fullName evidence="3">Serine aminopeptidase S33 domain-containing protein</fullName>
    </recommendedName>
</protein>
<reference evidence="1" key="2">
    <citation type="submission" date="2013-10" db="EMBL/GenBank/DDBJ databases">
        <authorList>
            <person name="Aslett M."/>
        </authorList>
    </citation>
    <scope>NUCLEOTIDE SEQUENCE [LARGE SCALE GENOMIC DNA]</scope>
    <source>
        <strain evidence="1">Houghton</strain>
    </source>
</reference>
<dbReference type="InterPro" id="IPR052920">
    <property type="entry name" value="DNA-binding_regulatory"/>
</dbReference>
<dbReference type="Gene3D" id="3.40.50.1820">
    <property type="entry name" value="alpha/beta hydrolase"/>
    <property type="match status" value="1"/>
</dbReference>